<evidence type="ECO:0000313" key="2">
    <source>
        <dbReference type="Proteomes" id="UP000765509"/>
    </source>
</evidence>
<reference evidence="1" key="1">
    <citation type="submission" date="2021-03" db="EMBL/GenBank/DDBJ databases">
        <title>Draft genome sequence of rust myrtle Austropuccinia psidii MF-1, a brazilian biotype.</title>
        <authorList>
            <person name="Quecine M.C."/>
            <person name="Pachon D.M.R."/>
            <person name="Bonatelli M.L."/>
            <person name="Correr F.H."/>
            <person name="Franceschini L.M."/>
            <person name="Leite T.F."/>
            <person name="Margarido G.R.A."/>
            <person name="Almeida C.A."/>
            <person name="Ferrarezi J.A."/>
            <person name="Labate C.A."/>
        </authorList>
    </citation>
    <scope>NUCLEOTIDE SEQUENCE</scope>
    <source>
        <strain evidence="1">MF-1</strain>
    </source>
</reference>
<evidence type="ECO:0000313" key="1">
    <source>
        <dbReference type="EMBL" id="MBW0510619.1"/>
    </source>
</evidence>
<name>A0A9Q3DWJ6_9BASI</name>
<dbReference type="EMBL" id="AVOT02021664">
    <property type="protein sequence ID" value="MBW0510619.1"/>
    <property type="molecule type" value="Genomic_DNA"/>
</dbReference>
<gene>
    <name evidence="1" type="ORF">O181_050334</name>
</gene>
<accession>A0A9Q3DWJ6</accession>
<proteinExistence type="predicted"/>
<organism evidence="1 2">
    <name type="scientific">Austropuccinia psidii MF-1</name>
    <dbReference type="NCBI Taxonomy" id="1389203"/>
    <lineage>
        <taxon>Eukaryota</taxon>
        <taxon>Fungi</taxon>
        <taxon>Dikarya</taxon>
        <taxon>Basidiomycota</taxon>
        <taxon>Pucciniomycotina</taxon>
        <taxon>Pucciniomycetes</taxon>
        <taxon>Pucciniales</taxon>
        <taxon>Sphaerophragmiaceae</taxon>
        <taxon>Austropuccinia</taxon>
    </lineage>
</organism>
<protein>
    <submittedName>
        <fullName evidence="1">Uncharacterized protein</fullName>
    </submittedName>
</protein>
<comment type="caution">
    <text evidence="1">The sequence shown here is derived from an EMBL/GenBank/DDBJ whole genome shotgun (WGS) entry which is preliminary data.</text>
</comment>
<dbReference type="AlphaFoldDB" id="A0A9Q3DWJ6"/>
<keyword evidence="2" id="KW-1185">Reference proteome</keyword>
<sequence>METRSGRTYSLSNRTFDIEDLRAALSVNDSGAVLKRQVEINQLGEGIAPCLTSDGLKFHWWSRLLNRLIERIHQVANYFG</sequence>
<dbReference type="Proteomes" id="UP000765509">
    <property type="component" value="Unassembled WGS sequence"/>
</dbReference>